<evidence type="ECO:0000256" key="2">
    <source>
        <dbReference type="ARBA" id="ARBA00022448"/>
    </source>
</evidence>
<dbReference type="InterPro" id="IPR017927">
    <property type="entry name" value="FAD-bd_FR_type"/>
</dbReference>
<keyword evidence="2" id="KW-0813">Transport</keyword>
<dbReference type="InterPro" id="IPR001709">
    <property type="entry name" value="Flavoprot_Pyr_Nucl_cyt_Rdtase"/>
</dbReference>
<evidence type="ECO:0000256" key="13">
    <source>
        <dbReference type="SAM" id="MobiDB-lite"/>
    </source>
</evidence>
<feature type="binding site" evidence="12">
    <location>
        <position position="577"/>
    </location>
    <ligand>
        <name>NADP(+)</name>
        <dbReference type="ChEBI" id="CHEBI:58349"/>
    </ligand>
</feature>
<feature type="binding site" evidence="12">
    <location>
        <position position="426"/>
    </location>
    <ligand>
        <name>FAD</name>
        <dbReference type="ChEBI" id="CHEBI:57692"/>
    </ligand>
</feature>
<dbReference type="GO" id="GO:0019344">
    <property type="term" value="P:cysteine biosynthetic process"/>
    <property type="evidence" value="ECO:0007669"/>
    <property type="project" value="UniProtKB-KW"/>
</dbReference>
<reference evidence="16 19" key="2">
    <citation type="submission" date="2019-07" db="EMBL/GenBank/DDBJ databases">
        <title>Whole genome shotgun sequence of Staphylococcus arlettae NBRC 109765.</title>
        <authorList>
            <person name="Hosoyama A."/>
            <person name="Uohara A."/>
            <person name="Ohji S."/>
            <person name="Ichikawa N."/>
        </authorList>
    </citation>
    <scope>NUCLEOTIDE SEQUENCE [LARGE SCALE GENOMIC DNA]</scope>
    <source>
        <strain evidence="16 19">NBRC 109765</strain>
    </source>
</reference>
<reference evidence="17 18" key="1">
    <citation type="submission" date="2018-06" db="EMBL/GenBank/DDBJ databases">
        <authorList>
            <consortium name="Pathogen Informatics"/>
            <person name="Doyle S."/>
        </authorList>
    </citation>
    <scope>NUCLEOTIDE SEQUENCE [LARGE SCALE GENOMIC DNA]</scope>
    <source>
        <strain evidence="17 18">NCTC12413</strain>
    </source>
</reference>
<dbReference type="GO" id="GO:0050660">
    <property type="term" value="F:flavin adenine dinucleotide binding"/>
    <property type="evidence" value="ECO:0007669"/>
    <property type="project" value="InterPro"/>
</dbReference>
<evidence type="ECO:0000313" key="19">
    <source>
        <dbReference type="Proteomes" id="UP000321598"/>
    </source>
</evidence>
<dbReference type="Gene3D" id="3.40.50.360">
    <property type="match status" value="1"/>
</dbReference>
<dbReference type="InterPro" id="IPR023173">
    <property type="entry name" value="NADPH_Cyt_P450_Rdtase_alpha"/>
</dbReference>
<evidence type="ECO:0000256" key="4">
    <source>
        <dbReference type="ARBA" id="ARBA00022630"/>
    </source>
</evidence>
<dbReference type="SUPFAM" id="SSF52218">
    <property type="entry name" value="Flavoproteins"/>
    <property type="match status" value="1"/>
</dbReference>
<gene>
    <name evidence="17" type="primary">cysJ_1</name>
    <name evidence="17" type="ORF">NCTC12413_00277</name>
    <name evidence="16" type="ORF">SAR03_13500</name>
</gene>
<feature type="binding site" evidence="12">
    <location>
        <begin position="435"/>
        <end position="438"/>
    </location>
    <ligand>
        <name>FAD</name>
        <dbReference type="ChEBI" id="CHEBI:57692"/>
    </ligand>
</feature>
<sequence length="615" mass="69199">MQLSVTNSPFSEEQATQINQLLSTLTPEQQVWLSGYLTANQQLGTAVVAPEAATANATTASTSIGTNDTHEITKPRAITVLYGSETGNAQSLAEVLDARLTENGYTVTLSSMDAFKTKDLKKVEDLFIVSATHGEGDPPDNAITFHEFIHSRKAPKLSGVRYSVLSLGDESYEFFCQTGKDFDARLKELGGESLVERVDCDLDYDEPADKWMNDILHALSGPQDNRDVVSESHTSVQSAKEKKYSKSNPYEAEVLENINLNGRGSNKEVRHVELLLDNYGEGFEPGDCLAILPENDPEIVTQLIEVLNFDAQAVVTVDTNGTEVTLEDALTSHVEITKLTKPLIQKLAELVDDSTLSTKLAEDGWVQNYIEGRDLVDFFTDFAVTQLQPQALVDVLRKLPAREYSIASSYKANPDEVHLTVCAVRYEAHNRERKGVCSIQFAERVQPGDTVKMYLKKNPNFKFPFDEDKKVIMIGPGTGVAPFRSYLEEREELDLKGNTWLFFGEQHFTTDFLYQTDWQGWLDEGYLSKIDLAFSRDTDEKVYVQHRIEENSATFYQWLEEGAAIYVCGDEKYMAKDVHEAIRRVVEKEGHLSEADAETYLTQLKTEKRYQRDVY</sequence>
<dbReference type="GO" id="GO:0005829">
    <property type="term" value="C:cytosol"/>
    <property type="evidence" value="ECO:0007669"/>
    <property type="project" value="TreeGrafter"/>
</dbReference>
<name>A0A380BWS8_9STAP</name>
<evidence type="ECO:0000313" key="18">
    <source>
        <dbReference type="Proteomes" id="UP000254956"/>
    </source>
</evidence>
<evidence type="ECO:0000313" key="16">
    <source>
        <dbReference type="EMBL" id="GEQ00313.1"/>
    </source>
</evidence>
<organism evidence="17 18">
    <name type="scientific">Staphylococcus arlettae</name>
    <dbReference type="NCBI Taxonomy" id="29378"/>
    <lineage>
        <taxon>Bacteria</taxon>
        <taxon>Bacillati</taxon>
        <taxon>Bacillota</taxon>
        <taxon>Bacilli</taxon>
        <taxon>Bacillales</taxon>
        <taxon>Staphylococcaceae</taxon>
        <taxon>Staphylococcus</taxon>
    </lineage>
</organism>
<evidence type="ECO:0000256" key="12">
    <source>
        <dbReference type="PIRSR" id="PIRSR000207-1"/>
    </source>
</evidence>
<keyword evidence="9 17" id="KW-0560">Oxidoreductase</keyword>
<dbReference type="GO" id="GO:0004783">
    <property type="term" value="F:sulfite reductase (NADPH) activity"/>
    <property type="evidence" value="ECO:0007669"/>
    <property type="project" value="UniProtKB-EC"/>
</dbReference>
<evidence type="ECO:0000256" key="1">
    <source>
        <dbReference type="ARBA" id="ARBA00012604"/>
    </source>
</evidence>
<dbReference type="Gene3D" id="3.40.50.80">
    <property type="entry name" value="Nucleotide-binding domain of ferredoxin-NADP reductase (FNR) module"/>
    <property type="match status" value="1"/>
</dbReference>
<dbReference type="InterPro" id="IPR017938">
    <property type="entry name" value="Riboflavin_synthase-like_b-brl"/>
</dbReference>
<dbReference type="CDD" id="cd06199">
    <property type="entry name" value="SiR"/>
    <property type="match status" value="1"/>
</dbReference>
<dbReference type="InterPro" id="IPR039261">
    <property type="entry name" value="FNR_nucleotide-bd"/>
</dbReference>
<dbReference type="InterPro" id="IPR003097">
    <property type="entry name" value="CysJ-like_FAD-binding"/>
</dbReference>
<dbReference type="SUPFAM" id="SSF52343">
    <property type="entry name" value="Ferredoxin reductase-like, C-terminal NADP-linked domain"/>
    <property type="match status" value="1"/>
</dbReference>
<keyword evidence="19" id="KW-1185">Reference proteome</keyword>
<comment type="cofactor">
    <cofactor evidence="12">
        <name>FMN</name>
        <dbReference type="ChEBI" id="CHEBI:58210"/>
    </cofactor>
    <text evidence="12">Binds 1 FMN per subunit.</text>
</comment>
<dbReference type="InterPro" id="IPR010199">
    <property type="entry name" value="CysJ"/>
</dbReference>
<dbReference type="PROSITE" id="PS51384">
    <property type="entry name" value="FAD_FR"/>
    <property type="match status" value="1"/>
</dbReference>
<keyword evidence="5 12" id="KW-0288">FMN</keyword>
<keyword evidence="3" id="KW-0028">Amino-acid biosynthesis</keyword>
<dbReference type="OrthoDB" id="9789468at2"/>
<evidence type="ECO:0000256" key="8">
    <source>
        <dbReference type="ARBA" id="ARBA00022982"/>
    </source>
</evidence>
<keyword evidence="8" id="KW-0249">Electron transport</keyword>
<dbReference type="FunFam" id="3.40.50.80:FF:000001">
    <property type="entry name" value="NADPH--cytochrome P450 reductase 1"/>
    <property type="match status" value="1"/>
</dbReference>
<evidence type="ECO:0000256" key="3">
    <source>
        <dbReference type="ARBA" id="ARBA00022605"/>
    </source>
</evidence>
<dbReference type="STRING" id="1212545.SARL_01381"/>
<feature type="binding site" evidence="12">
    <location>
        <begin position="402"/>
        <end position="405"/>
    </location>
    <ligand>
        <name>FAD</name>
        <dbReference type="ChEBI" id="CHEBI:57692"/>
    </ligand>
</feature>
<dbReference type="EMBL" id="UGZE01000001">
    <property type="protein sequence ID" value="SUJ08455.1"/>
    <property type="molecule type" value="Genomic_DNA"/>
</dbReference>
<evidence type="ECO:0000256" key="6">
    <source>
        <dbReference type="ARBA" id="ARBA00022827"/>
    </source>
</evidence>
<keyword evidence="7 12" id="KW-0521">NADP</keyword>
<evidence type="ECO:0000256" key="7">
    <source>
        <dbReference type="ARBA" id="ARBA00022857"/>
    </source>
</evidence>
<comment type="catalytic activity">
    <reaction evidence="11">
        <text>hydrogen sulfide + 3 NADP(+) + 3 H2O = sulfite + 3 NADPH + 4 H(+)</text>
        <dbReference type="Rhea" id="RHEA:13801"/>
        <dbReference type="ChEBI" id="CHEBI:15377"/>
        <dbReference type="ChEBI" id="CHEBI:15378"/>
        <dbReference type="ChEBI" id="CHEBI:17359"/>
        <dbReference type="ChEBI" id="CHEBI:29919"/>
        <dbReference type="ChEBI" id="CHEBI:57783"/>
        <dbReference type="ChEBI" id="CHEBI:58349"/>
        <dbReference type="EC" id="1.8.1.2"/>
    </reaction>
</comment>
<feature type="binding site" evidence="12">
    <location>
        <position position="615"/>
    </location>
    <ligand>
        <name>FAD</name>
        <dbReference type="ChEBI" id="CHEBI:57692"/>
    </ligand>
</feature>
<evidence type="ECO:0000256" key="9">
    <source>
        <dbReference type="ARBA" id="ARBA00023002"/>
    </source>
</evidence>
<dbReference type="AlphaFoldDB" id="A0A380BWS8"/>
<evidence type="ECO:0000256" key="10">
    <source>
        <dbReference type="ARBA" id="ARBA00023192"/>
    </source>
</evidence>
<dbReference type="EMBL" id="BKAV01000010">
    <property type="protein sequence ID" value="GEQ00313.1"/>
    <property type="molecule type" value="Genomic_DNA"/>
</dbReference>
<dbReference type="RefSeq" id="WP_103388244.1">
    <property type="nucleotide sequence ID" value="NZ_BKAV01000010.1"/>
</dbReference>
<dbReference type="Pfam" id="PF00667">
    <property type="entry name" value="FAD_binding_1"/>
    <property type="match status" value="1"/>
</dbReference>
<keyword evidence="6 12" id="KW-0274">FAD</keyword>
<dbReference type="GO" id="GO:0010181">
    <property type="term" value="F:FMN binding"/>
    <property type="evidence" value="ECO:0007669"/>
    <property type="project" value="InterPro"/>
</dbReference>
<dbReference type="InterPro" id="IPR029039">
    <property type="entry name" value="Flavoprotein-like_sf"/>
</dbReference>
<dbReference type="Proteomes" id="UP000254956">
    <property type="component" value="Unassembled WGS sequence"/>
</dbReference>
<dbReference type="InterPro" id="IPR008254">
    <property type="entry name" value="Flavodoxin/NO_synth"/>
</dbReference>
<feature type="domain" description="FAD-binding FR-type" evidence="15">
    <location>
        <begin position="247"/>
        <end position="466"/>
    </location>
</feature>
<protein>
    <recommendedName>
        <fullName evidence="1">assimilatory sulfite reductase (NADPH)</fullName>
        <ecNumber evidence="1">1.8.1.2</ecNumber>
    </recommendedName>
</protein>
<dbReference type="Gene3D" id="2.40.30.10">
    <property type="entry name" value="Translation factors"/>
    <property type="match status" value="1"/>
</dbReference>
<dbReference type="PRINTS" id="PR00371">
    <property type="entry name" value="FPNCR"/>
</dbReference>
<comment type="cofactor">
    <cofactor evidence="12">
        <name>FAD</name>
        <dbReference type="ChEBI" id="CHEBI:57692"/>
    </cofactor>
    <text evidence="12">Binds 1 FAD per subunit.</text>
</comment>
<dbReference type="PIRSF" id="PIRSF000207">
    <property type="entry name" value="SiR-FP_CysJ"/>
    <property type="match status" value="1"/>
</dbReference>
<dbReference type="PANTHER" id="PTHR19384">
    <property type="entry name" value="NITRIC OXIDE SYNTHASE-RELATED"/>
    <property type="match status" value="1"/>
</dbReference>
<evidence type="ECO:0000313" key="17">
    <source>
        <dbReference type="EMBL" id="SUJ08455.1"/>
    </source>
</evidence>
<dbReference type="PROSITE" id="PS50902">
    <property type="entry name" value="FLAVODOXIN_LIKE"/>
    <property type="match status" value="1"/>
</dbReference>
<feature type="binding site" evidence="12">
    <location>
        <begin position="84"/>
        <end position="89"/>
    </location>
    <ligand>
        <name>FMN</name>
        <dbReference type="ChEBI" id="CHEBI:58210"/>
    </ligand>
</feature>
<accession>A0A380BWS8</accession>
<evidence type="ECO:0000256" key="5">
    <source>
        <dbReference type="ARBA" id="ARBA00022643"/>
    </source>
</evidence>
<feature type="binding site" evidence="12">
    <location>
        <position position="337"/>
    </location>
    <ligand>
        <name>FAD</name>
        <dbReference type="ChEBI" id="CHEBI:57692"/>
    </ligand>
</feature>
<evidence type="ECO:0000259" key="15">
    <source>
        <dbReference type="PROSITE" id="PS51384"/>
    </source>
</evidence>
<evidence type="ECO:0000256" key="11">
    <source>
        <dbReference type="ARBA" id="ARBA00052219"/>
    </source>
</evidence>
<proteinExistence type="predicted"/>
<dbReference type="Gene3D" id="1.20.990.10">
    <property type="entry name" value="NADPH-cytochrome p450 Reductase, Chain A, domain 3"/>
    <property type="match status" value="1"/>
</dbReference>
<dbReference type="SUPFAM" id="SSF63380">
    <property type="entry name" value="Riboflavin synthase domain-like"/>
    <property type="match status" value="1"/>
</dbReference>
<dbReference type="InterPro" id="IPR001094">
    <property type="entry name" value="Flavdoxin-like"/>
</dbReference>
<feature type="binding site" evidence="12">
    <location>
        <begin position="541"/>
        <end position="545"/>
    </location>
    <ligand>
        <name>NADP(+)</name>
        <dbReference type="ChEBI" id="CHEBI:58349"/>
    </ligand>
</feature>
<keyword evidence="4" id="KW-0285">Flavoprotein</keyword>
<dbReference type="NCBIfam" id="TIGR01931">
    <property type="entry name" value="cysJ"/>
    <property type="match status" value="1"/>
</dbReference>
<feature type="binding site" evidence="12">
    <location>
        <begin position="535"/>
        <end position="536"/>
    </location>
    <ligand>
        <name>NADP(+)</name>
        <dbReference type="ChEBI" id="CHEBI:58349"/>
    </ligand>
</feature>
<evidence type="ECO:0000259" key="14">
    <source>
        <dbReference type="PROSITE" id="PS50902"/>
    </source>
</evidence>
<dbReference type="Pfam" id="PF00175">
    <property type="entry name" value="NAD_binding_1"/>
    <property type="match status" value="1"/>
</dbReference>
<dbReference type="EC" id="1.8.1.2" evidence="1"/>
<dbReference type="PRINTS" id="PR00369">
    <property type="entry name" value="FLAVODOXIN"/>
</dbReference>
<keyword evidence="10" id="KW-0198">Cysteine biosynthesis</keyword>
<feature type="domain" description="Flavodoxin-like" evidence="14">
    <location>
        <begin position="78"/>
        <end position="216"/>
    </location>
</feature>
<feature type="binding site" evidence="12">
    <location>
        <begin position="167"/>
        <end position="176"/>
    </location>
    <ligand>
        <name>FMN</name>
        <dbReference type="ChEBI" id="CHEBI:58210"/>
    </ligand>
</feature>
<dbReference type="InterPro" id="IPR001433">
    <property type="entry name" value="OxRdtase_FAD/NAD-bd"/>
</dbReference>
<dbReference type="PANTHER" id="PTHR19384:SF128">
    <property type="entry name" value="NADPH OXIDOREDUCTASE A"/>
    <property type="match status" value="1"/>
</dbReference>
<dbReference type="Proteomes" id="UP000321598">
    <property type="component" value="Unassembled WGS sequence"/>
</dbReference>
<dbReference type="Pfam" id="PF00258">
    <property type="entry name" value="Flavodoxin_1"/>
    <property type="match status" value="1"/>
</dbReference>
<feature type="region of interest" description="Disordered" evidence="13">
    <location>
        <begin position="222"/>
        <end position="243"/>
    </location>
</feature>
<dbReference type="GO" id="GO:0016651">
    <property type="term" value="F:oxidoreductase activity, acting on NAD(P)H"/>
    <property type="evidence" value="ECO:0007669"/>
    <property type="project" value="UniProtKB-ARBA"/>
</dbReference>